<dbReference type="InterPro" id="IPR023393">
    <property type="entry name" value="START-like_dom_sf"/>
</dbReference>
<dbReference type="RefSeq" id="WP_184745848.1">
    <property type="nucleotide sequence ID" value="NZ_JACHGJ010000002.1"/>
</dbReference>
<sequence length="148" mass="17063">MQGIELSINISAPREKVWSVITDIENSVNTISGIRKIEILEKGNPFIGLKWRETREMFGKEATEVMWIHNAEENNFYNVRAESHGSRYYTDFYLKDSSEGCALTMKFTAEIESFGARLVNFLLGWMFKNATIKALEKDLEDIKEAVEK</sequence>
<evidence type="ECO:0000313" key="2">
    <source>
        <dbReference type="Proteomes" id="UP000587760"/>
    </source>
</evidence>
<dbReference type="InterPro" id="IPR019587">
    <property type="entry name" value="Polyketide_cyclase/dehydratase"/>
</dbReference>
<comment type="caution">
    <text evidence="1">The sequence shown here is derived from an EMBL/GenBank/DDBJ whole genome shotgun (WGS) entry which is preliminary data.</text>
</comment>
<accession>A0A841R853</accession>
<protein>
    <submittedName>
        <fullName evidence="1">Ligand-binding SRPBCC domain-containing protein</fullName>
    </submittedName>
</protein>
<name>A0A841R853_9SPIO</name>
<dbReference type="Gene3D" id="3.30.530.20">
    <property type="match status" value="1"/>
</dbReference>
<keyword evidence="2" id="KW-1185">Reference proteome</keyword>
<dbReference type="SUPFAM" id="SSF55961">
    <property type="entry name" value="Bet v1-like"/>
    <property type="match status" value="1"/>
</dbReference>
<dbReference type="Pfam" id="PF10604">
    <property type="entry name" value="Polyketide_cyc2"/>
    <property type="match status" value="1"/>
</dbReference>
<dbReference type="CDD" id="cd07812">
    <property type="entry name" value="SRPBCC"/>
    <property type="match status" value="1"/>
</dbReference>
<evidence type="ECO:0000313" key="1">
    <source>
        <dbReference type="EMBL" id="MBB6480055.1"/>
    </source>
</evidence>
<dbReference type="AlphaFoldDB" id="A0A841R853"/>
<dbReference type="EMBL" id="JACHGJ010000002">
    <property type="protein sequence ID" value="MBB6480055.1"/>
    <property type="molecule type" value="Genomic_DNA"/>
</dbReference>
<reference evidence="1 2" key="1">
    <citation type="submission" date="2020-08" db="EMBL/GenBank/DDBJ databases">
        <title>Genomic Encyclopedia of Type Strains, Phase IV (KMG-IV): sequencing the most valuable type-strain genomes for metagenomic binning, comparative biology and taxonomic classification.</title>
        <authorList>
            <person name="Goeker M."/>
        </authorList>
    </citation>
    <scope>NUCLEOTIDE SEQUENCE [LARGE SCALE GENOMIC DNA]</scope>
    <source>
        <strain evidence="1 2">DSM 2461</strain>
    </source>
</reference>
<dbReference type="Proteomes" id="UP000587760">
    <property type="component" value="Unassembled WGS sequence"/>
</dbReference>
<organism evidence="1 2">
    <name type="scientific">Spirochaeta isovalerica</name>
    <dbReference type="NCBI Taxonomy" id="150"/>
    <lineage>
        <taxon>Bacteria</taxon>
        <taxon>Pseudomonadati</taxon>
        <taxon>Spirochaetota</taxon>
        <taxon>Spirochaetia</taxon>
        <taxon>Spirochaetales</taxon>
        <taxon>Spirochaetaceae</taxon>
        <taxon>Spirochaeta</taxon>
    </lineage>
</organism>
<proteinExistence type="predicted"/>
<gene>
    <name evidence="1" type="ORF">HNR50_001713</name>
</gene>